<feature type="domain" description="Pseudouridine synthase I TruA alpha/beta" evidence="5">
    <location>
        <begin position="534"/>
        <end position="620"/>
    </location>
</feature>
<evidence type="ECO:0000313" key="7">
    <source>
        <dbReference type="Proteomes" id="UP000001058"/>
    </source>
</evidence>
<feature type="region of interest" description="Disordered" evidence="4">
    <location>
        <begin position="225"/>
        <end position="512"/>
    </location>
</feature>
<dbReference type="AlphaFoldDB" id="D8TUP7"/>
<feature type="compositionally biased region" description="Low complexity" evidence="4">
    <location>
        <begin position="387"/>
        <end position="414"/>
    </location>
</feature>
<keyword evidence="3" id="KW-0413">Isomerase</keyword>
<feature type="compositionally biased region" description="Low complexity" evidence="4">
    <location>
        <begin position="55"/>
        <end position="73"/>
    </location>
</feature>
<feature type="compositionally biased region" description="Gly residues" evidence="4">
    <location>
        <begin position="294"/>
        <end position="305"/>
    </location>
</feature>
<proteinExistence type="inferred from homology"/>
<dbReference type="SUPFAM" id="SSF55120">
    <property type="entry name" value="Pseudouridine synthase"/>
    <property type="match status" value="2"/>
</dbReference>
<dbReference type="PANTHER" id="PTHR11142">
    <property type="entry name" value="PSEUDOURIDYLATE SYNTHASE"/>
    <property type="match status" value="1"/>
</dbReference>
<dbReference type="STRING" id="3068.D8TUP7"/>
<feature type="compositionally biased region" description="Polar residues" evidence="4">
    <location>
        <begin position="40"/>
        <end position="49"/>
    </location>
</feature>
<feature type="compositionally biased region" description="Low complexity" evidence="4">
    <location>
        <begin position="477"/>
        <end position="490"/>
    </location>
</feature>
<feature type="compositionally biased region" description="Pro residues" evidence="4">
    <location>
        <begin position="270"/>
        <end position="280"/>
    </location>
</feature>
<evidence type="ECO:0000256" key="4">
    <source>
        <dbReference type="SAM" id="MobiDB-lite"/>
    </source>
</evidence>
<evidence type="ECO:0000259" key="5">
    <source>
        <dbReference type="Pfam" id="PF01416"/>
    </source>
</evidence>
<feature type="compositionally biased region" description="Low complexity" evidence="4">
    <location>
        <begin position="339"/>
        <end position="356"/>
    </location>
</feature>
<evidence type="ECO:0000256" key="1">
    <source>
        <dbReference type="ARBA" id="ARBA00009375"/>
    </source>
</evidence>
<keyword evidence="2" id="KW-0819">tRNA processing</keyword>
<dbReference type="Proteomes" id="UP000001058">
    <property type="component" value="Unassembled WGS sequence"/>
</dbReference>
<name>D8TUP7_VOLCA</name>
<dbReference type="InterPro" id="IPR020097">
    <property type="entry name" value="PsdUridine_synth_TruA_a/b_dom"/>
</dbReference>
<dbReference type="Gene3D" id="3.30.70.660">
    <property type="entry name" value="Pseudouridine synthase I, catalytic domain, C-terminal subdomain"/>
    <property type="match status" value="1"/>
</dbReference>
<dbReference type="GeneID" id="9619663"/>
<sequence>MDAPSDSAVAANNLASTRNDDEPCSMPQTADGDQNMAAAETTQAHNAQSGVGEMAAGAANQAAAPASAAPAQGKRPKDKVKRSVAIHTGYVGTGYKAAFLEETGSSINRTLGDDVTIEQVMGLRMLVDESCYVAGGPGADTEGLVLADSINRHLPSQIRVFTVQKTNKKFSARHMCEERVYQYYLPASMIDLKCDGGEEDAAKLAVFRDALSCFQVSSYVPVGMGEPGGANVQYKPGRGAHKRGREREEEDGEGEDCTPRRERTEASGAEPPPPPPPLPPGAAAAAAELPDTGTAGGGSGGGGDAAAGDTEMRDGASGGGDSGSAATAELPLPPPPPALQRGPQQPHEQSGAVAEASDGDGDGGGGGDADGEPEAKRPKTAATLASAAEAVAVAEVPPAAGAEGEGPAAAAKRPAAGRREGGGRGGGGGGGRDDRRRRRGGGGGGDDGSGGDEDDEEEEEGCAGELDEEEEEEAAEAEAAAAEAAAGEAGCATVDGGDQGPGTKPSRKRQYGPYGRKCVLQWQMEMDPRDRVTQTYYRRIHHFTAADPRPLVEGGTPCLLLEVRGQSFMLHHIRHMIGGAVAVALGLMPKDVLLGSLEPPARVAIPRAPPHTLLLADCTFGRFPQQCGPGDNDLRNVTGVRLSVRAGGQQRREDFRRSVLLPALQQLVELAEWGEWKASLYDTYPFPQDGPTPPPPPPPPAACTSRPSSHPTPLRPWEGAQSITMHHVMRRLAHVVSS</sequence>
<dbReference type="GO" id="GO:1990481">
    <property type="term" value="P:mRNA pseudouridine synthesis"/>
    <property type="evidence" value="ECO:0007669"/>
    <property type="project" value="TreeGrafter"/>
</dbReference>
<dbReference type="InParanoid" id="D8TUP7"/>
<dbReference type="PANTHER" id="PTHR11142:SF9">
    <property type="entry name" value="TRNA PSEUDOURIDINE SYNTHASE-RELATED"/>
    <property type="match status" value="1"/>
</dbReference>
<dbReference type="GO" id="GO:0031119">
    <property type="term" value="P:tRNA pseudouridine synthesis"/>
    <property type="evidence" value="ECO:0007669"/>
    <property type="project" value="TreeGrafter"/>
</dbReference>
<dbReference type="InterPro" id="IPR001406">
    <property type="entry name" value="PsdUridine_synth_TruA"/>
</dbReference>
<dbReference type="InterPro" id="IPR020095">
    <property type="entry name" value="PsdUridine_synth_TruA_C"/>
</dbReference>
<feature type="region of interest" description="Disordered" evidence="4">
    <location>
        <begin position="684"/>
        <end position="717"/>
    </location>
</feature>
<evidence type="ECO:0000256" key="2">
    <source>
        <dbReference type="ARBA" id="ARBA00022694"/>
    </source>
</evidence>
<organism evidence="7">
    <name type="scientific">Volvox carteri f. nagariensis</name>
    <dbReference type="NCBI Taxonomy" id="3068"/>
    <lineage>
        <taxon>Eukaryota</taxon>
        <taxon>Viridiplantae</taxon>
        <taxon>Chlorophyta</taxon>
        <taxon>core chlorophytes</taxon>
        <taxon>Chlorophyceae</taxon>
        <taxon>CS clade</taxon>
        <taxon>Chlamydomonadales</taxon>
        <taxon>Volvocaceae</taxon>
        <taxon>Volvox</taxon>
    </lineage>
</organism>
<feature type="compositionally biased region" description="Acidic residues" evidence="4">
    <location>
        <begin position="449"/>
        <end position="476"/>
    </location>
</feature>
<comment type="similarity">
    <text evidence="1">Belongs to the tRNA pseudouridine synthase TruA family.</text>
</comment>
<dbReference type="GO" id="GO:0005634">
    <property type="term" value="C:nucleus"/>
    <property type="evidence" value="ECO:0007669"/>
    <property type="project" value="TreeGrafter"/>
</dbReference>
<dbReference type="EMBL" id="GL378338">
    <property type="protein sequence ID" value="EFJ48745.1"/>
    <property type="molecule type" value="Genomic_DNA"/>
</dbReference>
<protein>
    <recommendedName>
        <fullName evidence="5">Pseudouridine synthase I TruA alpha/beta domain-containing protein</fullName>
    </recommendedName>
</protein>
<dbReference type="RefSeq" id="XP_002950077.1">
    <property type="nucleotide sequence ID" value="XM_002950031.1"/>
</dbReference>
<dbReference type="Pfam" id="PF01416">
    <property type="entry name" value="PseudoU_synth_1"/>
    <property type="match status" value="1"/>
</dbReference>
<dbReference type="GO" id="GO:0003723">
    <property type="term" value="F:RNA binding"/>
    <property type="evidence" value="ECO:0007669"/>
    <property type="project" value="InterPro"/>
</dbReference>
<dbReference type="eggNOG" id="KOG2553">
    <property type="taxonomic scope" value="Eukaryota"/>
</dbReference>
<feature type="region of interest" description="Disordered" evidence="4">
    <location>
        <begin position="1"/>
        <end position="81"/>
    </location>
</feature>
<evidence type="ECO:0000256" key="3">
    <source>
        <dbReference type="ARBA" id="ARBA00023235"/>
    </source>
</evidence>
<keyword evidence="7" id="KW-1185">Reference proteome</keyword>
<dbReference type="GO" id="GO:0009982">
    <property type="term" value="F:pseudouridine synthase activity"/>
    <property type="evidence" value="ECO:0007669"/>
    <property type="project" value="InterPro"/>
</dbReference>
<accession>D8TUP7</accession>
<dbReference type="KEGG" id="vcn:VOLCADRAFT_90550"/>
<dbReference type="InterPro" id="IPR020103">
    <property type="entry name" value="PsdUridine_synth_cat_dom_sf"/>
</dbReference>
<gene>
    <name evidence="6" type="ORF">VOLCADRAFT_90550</name>
</gene>
<feature type="compositionally biased region" description="Pro residues" evidence="4">
    <location>
        <begin position="688"/>
        <end position="701"/>
    </location>
</feature>
<reference evidence="6 7" key="1">
    <citation type="journal article" date="2010" name="Science">
        <title>Genomic analysis of organismal complexity in the multicellular green alga Volvox carteri.</title>
        <authorList>
            <person name="Prochnik S.E."/>
            <person name="Umen J."/>
            <person name="Nedelcu A.M."/>
            <person name="Hallmann A."/>
            <person name="Miller S.M."/>
            <person name="Nishii I."/>
            <person name="Ferris P."/>
            <person name="Kuo A."/>
            <person name="Mitros T."/>
            <person name="Fritz-Laylin L.K."/>
            <person name="Hellsten U."/>
            <person name="Chapman J."/>
            <person name="Simakov O."/>
            <person name="Rensing S.A."/>
            <person name="Terry A."/>
            <person name="Pangilinan J."/>
            <person name="Kapitonov V."/>
            <person name="Jurka J."/>
            <person name="Salamov A."/>
            <person name="Shapiro H."/>
            <person name="Schmutz J."/>
            <person name="Grimwood J."/>
            <person name="Lindquist E."/>
            <person name="Lucas S."/>
            <person name="Grigoriev I.V."/>
            <person name="Schmitt R."/>
            <person name="Kirk D."/>
            <person name="Rokhsar D.S."/>
        </authorList>
    </citation>
    <scope>NUCLEOTIDE SEQUENCE [LARGE SCALE GENOMIC DNA]</scope>
    <source>
        <strain evidence="7">f. Nagariensis / Eve</strain>
    </source>
</reference>
<evidence type="ECO:0000313" key="6">
    <source>
        <dbReference type="EMBL" id="EFJ48745.1"/>
    </source>
</evidence>
<feature type="compositionally biased region" description="Low complexity" evidence="4">
    <location>
        <begin position="281"/>
        <end position="293"/>
    </location>
</feature>
<dbReference type="OrthoDB" id="10256309at2759"/>